<organism evidence="2 3">
    <name type="scientific">Paraburkholderia fynbosensis</name>
    <dbReference type="NCBI Taxonomy" id="1200993"/>
    <lineage>
        <taxon>Bacteria</taxon>
        <taxon>Pseudomonadati</taxon>
        <taxon>Pseudomonadota</taxon>
        <taxon>Betaproteobacteria</taxon>
        <taxon>Burkholderiales</taxon>
        <taxon>Burkholderiaceae</taxon>
        <taxon>Paraburkholderia</taxon>
    </lineage>
</organism>
<dbReference type="EMBL" id="CADIKI010000016">
    <property type="protein sequence ID" value="CAB3801427.1"/>
    <property type="molecule type" value="Genomic_DNA"/>
</dbReference>
<proteinExistence type="predicted"/>
<dbReference type="AlphaFoldDB" id="A0A6J5GPY8"/>
<evidence type="ECO:0000313" key="2">
    <source>
        <dbReference type="EMBL" id="CAB3801427.1"/>
    </source>
</evidence>
<evidence type="ECO:0000259" key="1">
    <source>
        <dbReference type="Pfam" id="PF13676"/>
    </source>
</evidence>
<dbReference type="Pfam" id="PF13289">
    <property type="entry name" value="SIR2_2"/>
    <property type="match status" value="1"/>
</dbReference>
<reference evidence="2 3" key="1">
    <citation type="submission" date="2020-04" db="EMBL/GenBank/DDBJ databases">
        <authorList>
            <person name="De Canck E."/>
        </authorList>
    </citation>
    <scope>NUCLEOTIDE SEQUENCE [LARGE SCALE GENOMIC DNA]</scope>
    <source>
        <strain evidence="2 3">LMG 27177</strain>
    </source>
</reference>
<dbReference type="SUPFAM" id="SSF52200">
    <property type="entry name" value="Toll/Interleukin receptor TIR domain"/>
    <property type="match status" value="1"/>
</dbReference>
<accession>A0A6J5GPY8</accession>
<name>A0A6J5GPY8_9BURK</name>
<evidence type="ECO:0000313" key="3">
    <source>
        <dbReference type="Proteomes" id="UP000494252"/>
    </source>
</evidence>
<protein>
    <recommendedName>
        <fullName evidence="1">TIR domain-containing protein</fullName>
    </recommendedName>
</protein>
<keyword evidence="3" id="KW-1185">Reference proteome</keyword>
<dbReference type="Pfam" id="PF13676">
    <property type="entry name" value="TIR_2"/>
    <property type="match status" value="1"/>
</dbReference>
<dbReference type="Gene3D" id="3.40.50.10140">
    <property type="entry name" value="Toll/interleukin-1 receptor homology (TIR) domain"/>
    <property type="match status" value="1"/>
</dbReference>
<dbReference type="Proteomes" id="UP000494252">
    <property type="component" value="Unassembled WGS sequence"/>
</dbReference>
<dbReference type="InterPro" id="IPR000157">
    <property type="entry name" value="TIR_dom"/>
</dbReference>
<gene>
    <name evidence="2" type="ORF">LMG27177_05054</name>
</gene>
<dbReference type="GO" id="GO:0007165">
    <property type="term" value="P:signal transduction"/>
    <property type="evidence" value="ECO:0007669"/>
    <property type="project" value="InterPro"/>
</dbReference>
<sequence>MGHAMNEDPERQWETLLDSIEDGRVIPVIGPELVLLPDDATLVPIDQWISKRLLKRLNLPESGLPKRLTYNDVVSKYLSCGGDRQEIYSDIYAILKPGIALADDHALRDLASIEAFKLFVLLTCDSALAQAIDDARPQERVLRIAYAPNNISDLPVPFEDLTQPVVFHLLGKACCAPEFVTCEEDLLEFLHALQDRQRQPEHLFDALREHYLLILGCGLNDWVTRFFLRASRSAGLSQSRRFCETLVGEQADDAAGLLLFLENFSHKTRVVKTSSYAFVKELARRWHLRHHDDTPSPRPVAAARVVKMVARGAIFISYASENREAAKLLASALSMHHLDVWFDREALKPGDDWDEEIRRNVERCSLFVPIVSRETLRESNRRSYFWREWNSARRIADGIAASERFIVPVVIDDTRMDSADALPACFRRAQAIDAPGGKIDAASISGLAKLVREFHRRQPAH</sequence>
<dbReference type="InterPro" id="IPR035897">
    <property type="entry name" value="Toll_tir_struct_dom_sf"/>
</dbReference>
<feature type="domain" description="TIR" evidence="1">
    <location>
        <begin position="314"/>
        <end position="437"/>
    </location>
</feature>